<feature type="coiled-coil region" evidence="1">
    <location>
        <begin position="125"/>
        <end position="174"/>
    </location>
</feature>
<dbReference type="InterPro" id="IPR038338">
    <property type="entry name" value="PriC_sf"/>
</dbReference>
<evidence type="ECO:0000256" key="1">
    <source>
        <dbReference type="SAM" id="Coils"/>
    </source>
</evidence>
<sequence>MTPINVLSDLLVQIESEANHRDQQYGEHHQPLFDQTLFHCQSKRLLPYTEEAKQTFAMLEAQLKIKPYSSSKVQYLSDKLICQLDALKKELSSFQVRQRDTTGKGSKRNSLDTLYQDLAQHQKWEQQLKAMVSQSEQEYSQTTENDKALAFQKLEATQRRLQRCQQAKLRIEKHLTYKERNQ</sequence>
<proteinExistence type="predicted"/>
<dbReference type="InterPro" id="IPR010890">
    <property type="entry name" value="PriC"/>
</dbReference>
<keyword evidence="1" id="KW-0175">Coiled coil</keyword>
<keyword evidence="3" id="KW-1185">Reference proteome</keyword>
<dbReference type="Proteomes" id="UP001157138">
    <property type="component" value="Unassembled WGS sequence"/>
</dbReference>
<organism evidence="2 3">
    <name type="scientific">Vibrio zhanjiangensis</name>
    <dbReference type="NCBI Taxonomy" id="1046128"/>
    <lineage>
        <taxon>Bacteria</taxon>
        <taxon>Pseudomonadati</taxon>
        <taxon>Pseudomonadota</taxon>
        <taxon>Gammaproteobacteria</taxon>
        <taxon>Vibrionales</taxon>
        <taxon>Vibrionaceae</taxon>
        <taxon>Vibrio</taxon>
    </lineage>
</organism>
<dbReference type="Gene3D" id="1.20.1270.340">
    <property type="match status" value="1"/>
</dbReference>
<gene>
    <name evidence="2" type="ORF">GCM10007938_30860</name>
</gene>
<comment type="caution">
    <text evidence="2">The sequence shown here is derived from an EMBL/GenBank/DDBJ whole genome shotgun (WGS) entry which is preliminary data.</text>
</comment>
<accession>A0ABQ6F213</accession>
<reference evidence="3" key="1">
    <citation type="journal article" date="2019" name="Int. J. Syst. Evol. Microbiol.">
        <title>The Global Catalogue of Microorganisms (GCM) 10K type strain sequencing project: providing services to taxonomists for standard genome sequencing and annotation.</title>
        <authorList>
            <consortium name="The Broad Institute Genomics Platform"/>
            <consortium name="The Broad Institute Genome Sequencing Center for Infectious Disease"/>
            <person name="Wu L."/>
            <person name="Ma J."/>
        </authorList>
    </citation>
    <scope>NUCLEOTIDE SEQUENCE [LARGE SCALE GENOMIC DNA]</scope>
    <source>
        <strain evidence="3">NBRC 108723</strain>
    </source>
</reference>
<protein>
    <submittedName>
        <fullName evidence="2">Prepilin peptidase</fullName>
    </submittedName>
</protein>
<name>A0ABQ6F213_9VIBR</name>
<evidence type="ECO:0000313" key="3">
    <source>
        <dbReference type="Proteomes" id="UP001157138"/>
    </source>
</evidence>
<dbReference type="EMBL" id="BSPW01000073">
    <property type="protein sequence ID" value="GLT19304.1"/>
    <property type="molecule type" value="Genomic_DNA"/>
</dbReference>
<dbReference type="Pfam" id="PF07445">
    <property type="entry name" value="PriC"/>
    <property type="match status" value="1"/>
</dbReference>
<evidence type="ECO:0000313" key="2">
    <source>
        <dbReference type="EMBL" id="GLT19304.1"/>
    </source>
</evidence>
<dbReference type="RefSeq" id="WP_284193164.1">
    <property type="nucleotide sequence ID" value="NZ_BSPW01000073.1"/>
</dbReference>